<keyword evidence="5" id="KW-1185">Reference proteome</keyword>
<accession>A0ABY6KT91</accession>
<sequence>MPSGAALLLTTSHHKPAGPGLHQSRGQHSFQPLLPTTCQQWPSGLCSELILWKVEPVGPLSKSGGIMELARINSFKTAAFDNVAWIPTLAPQLTLGGISNSPSACFVASDGEQLRVYQAVIDARTLLAEISSASAQGSQGLLQDPSLSGSTSSDLEFPVSNLHEVFNIVSLQSTARPGCIIELDSISHAHHRRRRESPNRPVEQRSSGVAASRRAGATPRRRPTAGGAMVVQEIRATRADIADARVQQRFSTEDNCVFVEHCPDFGYTHYLQAVEELVGGAGNVLQVMKMDGHMLVGLSTKALAERLLRDGLEIGHTHLRAFPVKKRAERITVANLPFFVDDAAVIEALKPFGDVSSIAPIRLRAGRYTFTDGRREVFILLKEGFTLEKIPTRVVIRNKGNVLSAFISYGVKCSRCGRQGHRRANCPINPGRASNNGQPQPAPLPPGASSTVSRQQSRPTPAAPALPMEETPSAPPTSASRSAGPRCPAWPSARPEDPRTCGPTPDVEMSIVEETFASSTSSAKNATRVDLDAFIEGHPSVSFAETDALGLEREEVLDLLSSRTKAQRKGPLLSPPQCDALVGLIGQILDLRPRAASNLYKVLGQVKAELRITPAVPPTPPLPAPRPAETARPLLKGRSQHQLKWHIRLHCQMGVWSWWGPHLQAVVDLRTASDFQEPFFLVVLEKEDSGQSVLHMWRLVVSSMCSAAGNVQTEQEEIEKTSRSNSPTFAEESSAHQPHAQPLKITTTKPATMDGLTPHVCTQALPLPPDVEVVHATPSAGHLSSSNIYPACYAPYLISTACTDGSVRFWYCDVTTSNGNDVYTWLEWEMLLNRKSSEISVPGKSQLFKISFNRVIAAAGQPLYVSSCYSGRMACAYKHGHSFMRPTSDDPNSRYVNLSVAIFECESTGGSEWLNLTMDWDILVDTSVKNRKTAGALIERLTSQEDYLTEEASNLGRMLSVPSYSTLYTLRKAIAEKGNQCMLTQKSLVQLDWVSTEDGSHVLTVTVGSKVIIFTPVSTDIAQANVQAMKASKSSNRPLIKQASSMAAPLLHGDEVRWMKIRTTHLSTADGLPPLPMQISWVRDGIFVVGMDNEMQIFSQWRIPNEEAEVKEQEGVGDGRNLIEKELISRAQESSQLRIPGSMSRTTSATLLASASSASDLHKKSKDSSLPPSNEKDRRTDSLTGLGALPDFGLFEACRLACPVLPQYHPKQLNELLGFGKLRRVKAILSHLVRCLAGTENIKTFLQVPEESKDSESDGGGSRSWSRSRALSLAANSSPLQQASPLDSVSMFPEEILLDYVEITSIPPLPLFTLLAADKETSQTSRQSVVGKPPTSAQDSKVSFTAAVISQDYSDLFDIPVNPAEENLDEYLDKKFPATSERKRHTSAGSKEQSLLTHFGPKQALLLTKLLTHSHLPGLSSLDQMHLLALADTVASFSTALSDRLDSERPAAVKGATASNSGGLAIQVTTDSLDDCGLRFLLSMRHYTYLLRCLPFVQRAQLQQQGLGAHSLVWAFHSETQEELIQLLPCVQRGNPKWPELRELGIGWWIRSNAVLRRLIEKAIKAVAYFYS</sequence>
<dbReference type="PANTHER" id="PTHR13950:SF9">
    <property type="entry name" value="RABCONNECTIN-3A"/>
    <property type="match status" value="1"/>
</dbReference>
<keyword evidence="1" id="KW-0862">Zinc</keyword>
<organism evidence="4 5">
    <name type="scientific">Cordylochernes scorpioides</name>
    <dbReference type="NCBI Taxonomy" id="51811"/>
    <lineage>
        <taxon>Eukaryota</taxon>
        <taxon>Metazoa</taxon>
        <taxon>Ecdysozoa</taxon>
        <taxon>Arthropoda</taxon>
        <taxon>Chelicerata</taxon>
        <taxon>Arachnida</taxon>
        <taxon>Pseudoscorpiones</taxon>
        <taxon>Cheliferoidea</taxon>
        <taxon>Chernetidae</taxon>
        <taxon>Cordylochernes</taxon>
    </lineage>
</organism>
<evidence type="ECO:0000256" key="2">
    <source>
        <dbReference type="SAM" id="MobiDB-lite"/>
    </source>
</evidence>
<gene>
    <name evidence="4" type="ORF">LAZ67_9001711</name>
</gene>
<feature type="region of interest" description="Disordered" evidence="2">
    <location>
        <begin position="420"/>
        <end position="504"/>
    </location>
</feature>
<keyword evidence="1" id="KW-0863">Zinc-finger</keyword>
<feature type="region of interest" description="Disordered" evidence="2">
    <location>
        <begin position="1155"/>
        <end position="1182"/>
    </location>
</feature>
<dbReference type="PANTHER" id="PTHR13950">
    <property type="entry name" value="RABCONNECTIN-RELATED"/>
    <property type="match status" value="1"/>
</dbReference>
<dbReference type="Proteomes" id="UP001235939">
    <property type="component" value="Chromosome 09"/>
</dbReference>
<feature type="region of interest" description="Disordered" evidence="2">
    <location>
        <begin position="711"/>
        <end position="743"/>
    </location>
</feature>
<evidence type="ECO:0000313" key="5">
    <source>
        <dbReference type="Proteomes" id="UP001235939"/>
    </source>
</evidence>
<feature type="compositionally biased region" description="Low complexity" evidence="2">
    <location>
        <begin position="476"/>
        <end position="486"/>
    </location>
</feature>
<dbReference type="Pfam" id="PF12234">
    <property type="entry name" value="Rav1p_C"/>
    <property type="match status" value="1"/>
</dbReference>
<dbReference type="PROSITE" id="PS50158">
    <property type="entry name" value="ZF_CCHC"/>
    <property type="match status" value="1"/>
</dbReference>
<dbReference type="InterPro" id="IPR022033">
    <property type="entry name" value="Rav1p_C"/>
</dbReference>
<dbReference type="InterPro" id="IPR052208">
    <property type="entry name" value="DmX-like/RAVE_component"/>
</dbReference>
<name>A0ABY6KT91_9ARAC</name>
<evidence type="ECO:0000256" key="1">
    <source>
        <dbReference type="PROSITE-ProRule" id="PRU00047"/>
    </source>
</evidence>
<keyword evidence="1" id="KW-0479">Metal-binding</keyword>
<evidence type="ECO:0000313" key="4">
    <source>
        <dbReference type="EMBL" id="UYV72063.1"/>
    </source>
</evidence>
<dbReference type="EMBL" id="CP092871">
    <property type="protein sequence ID" value="UYV72063.1"/>
    <property type="molecule type" value="Genomic_DNA"/>
</dbReference>
<protein>
    <submittedName>
        <fullName evidence="4">DMXL1</fullName>
    </submittedName>
</protein>
<reference evidence="4 5" key="1">
    <citation type="submission" date="2022-01" db="EMBL/GenBank/DDBJ databases">
        <title>A chromosomal length assembly of Cordylochernes scorpioides.</title>
        <authorList>
            <person name="Zeh D."/>
            <person name="Zeh J."/>
        </authorList>
    </citation>
    <scope>NUCLEOTIDE SEQUENCE [LARGE SCALE GENOMIC DNA]</scope>
    <source>
        <strain evidence="4">IN4F17</strain>
        <tissue evidence="4">Whole Body</tissue>
    </source>
</reference>
<feature type="compositionally biased region" description="Low complexity" evidence="2">
    <location>
        <begin position="205"/>
        <end position="227"/>
    </location>
</feature>
<evidence type="ECO:0000259" key="3">
    <source>
        <dbReference type="PROSITE" id="PS50158"/>
    </source>
</evidence>
<feature type="domain" description="CCHC-type" evidence="3">
    <location>
        <begin position="412"/>
        <end position="427"/>
    </location>
</feature>
<feature type="region of interest" description="Disordered" evidence="2">
    <location>
        <begin position="190"/>
        <end position="227"/>
    </location>
</feature>
<dbReference type="InterPro" id="IPR001878">
    <property type="entry name" value="Znf_CCHC"/>
</dbReference>
<proteinExistence type="predicted"/>